<evidence type="ECO:0000313" key="1">
    <source>
        <dbReference type="EMBL" id="ANS05507.1"/>
    </source>
</evidence>
<sequence length="36" mass="4232">MKKIKDFLLGLLETIGSKLSVWAWNKRWNKKNGTAR</sequence>
<dbReference type="GeneID" id="55002044"/>
<protein>
    <submittedName>
        <fullName evidence="1">Uncharacterized protein</fullName>
    </submittedName>
</protein>
<reference evidence="1 2" key="1">
    <citation type="submission" date="2015-11" db="EMBL/GenBank/DDBJ databases">
        <title>Genomes of Abundant and Widespread Viruses from the Deep Ocean.</title>
        <authorList>
            <person name="Mizuno C.M."/>
            <person name="Ghai R."/>
            <person name="Saghai A."/>
            <person name="Lopez-Garcia P."/>
            <person name="Rodriguez-Valera F."/>
        </authorList>
    </citation>
    <scope>NUCLEOTIDE SEQUENCE [LARGE SCALE GENOMIC DNA]</scope>
</reference>
<dbReference type="EMBL" id="KT997847">
    <property type="protein sequence ID" value="ANS05507.1"/>
    <property type="molecule type" value="Genomic_DNA"/>
</dbReference>
<proteinExistence type="predicted"/>
<name>A0A1B1IW45_9CAUD</name>
<dbReference type="RefSeq" id="YP_009811021.1">
    <property type="nucleotide sequence ID" value="NC_048050.1"/>
</dbReference>
<keyword evidence="2" id="KW-1185">Reference proteome</keyword>
<organism evidence="1 2">
    <name type="scientific">uncultured phage_Deep1-GF2-KM23-C739</name>
    <dbReference type="NCBI Taxonomy" id="2740798"/>
    <lineage>
        <taxon>Viruses</taxon>
        <taxon>Duplodnaviria</taxon>
        <taxon>Heunggongvirae</taxon>
        <taxon>Uroviricota</taxon>
        <taxon>Caudoviricetes</taxon>
        <taxon>Autographivirales</taxon>
        <taxon>Chosvirus</taxon>
        <taxon>Chosvirus KM23C739</taxon>
    </lineage>
</organism>
<dbReference type="Proteomes" id="UP000505242">
    <property type="component" value="Genome"/>
</dbReference>
<dbReference type="KEGG" id="vg:55002044"/>
<evidence type="ECO:0000313" key="2">
    <source>
        <dbReference type="Proteomes" id="UP000505242"/>
    </source>
</evidence>
<accession>A0A1B1IW45</accession>